<dbReference type="GO" id="GO:0030422">
    <property type="term" value="P:siRNA processing"/>
    <property type="evidence" value="ECO:0007669"/>
    <property type="project" value="TreeGrafter"/>
</dbReference>
<dbReference type="InterPro" id="IPR000999">
    <property type="entry name" value="RNase_III_dom"/>
</dbReference>
<dbReference type="Proteomes" id="UP001141806">
    <property type="component" value="Unassembled WGS sequence"/>
</dbReference>
<dbReference type="GO" id="GO:0005634">
    <property type="term" value="C:nucleus"/>
    <property type="evidence" value="ECO:0007669"/>
    <property type="project" value="TreeGrafter"/>
</dbReference>
<keyword evidence="1" id="KW-0378">Hydrolase</keyword>
<organism evidence="3 4">
    <name type="scientific">Protea cynaroides</name>
    <dbReference type="NCBI Taxonomy" id="273540"/>
    <lineage>
        <taxon>Eukaryota</taxon>
        <taxon>Viridiplantae</taxon>
        <taxon>Streptophyta</taxon>
        <taxon>Embryophyta</taxon>
        <taxon>Tracheophyta</taxon>
        <taxon>Spermatophyta</taxon>
        <taxon>Magnoliopsida</taxon>
        <taxon>Proteales</taxon>
        <taxon>Proteaceae</taxon>
        <taxon>Protea</taxon>
    </lineage>
</organism>
<dbReference type="GO" id="GO:0005737">
    <property type="term" value="C:cytoplasm"/>
    <property type="evidence" value="ECO:0007669"/>
    <property type="project" value="TreeGrafter"/>
</dbReference>
<proteinExistence type="predicted"/>
<gene>
    <name evidence="3" type="ORF">NE237_030484</name>
</gene>
<dbReference type="EMBL" id="JAMYWD010000012">
    <property type="protein sequence ID" value="KAJ4953652.1"/>
    <property type="molecule type" value="Genomic_DNA"/>
</dbReference>
<feature type="domain" description="RNase III" evidence="2">
    <location>
        <begin position="1"/>
        <end position="70"/>
    </location>
</feature>
<evidence type="ECO:0000256" key="1">
    <source>
        <dbReference type="ARBA" id="ARBA00022801"/>
    </source>
</evidence>
<evidence type="ECO:0000313" key="4">
    <source>
        <dbReference type="Proteomes" id="UP001141806"/>
    </source>
</evidence>
<dbReference type="PROSITE" id="PS50142">
    <property type="entry name" value="RNASE_3_2"/>
    <property type="match status" value="1"/>
</dbReference>
<dbReference type="CDD" id="cd00593">
    <property type="entry name" value="RIBOc"/>
    <property type="match status" value="1"/>
</dbReference>
<name>A0A9Q0GXB7_9MAGN</name>
<comment type="caution">
    <text evidence="3">The sequence shown here is derived from an EMBL/GenBank/DDBJ whole genome shotgun (WGS) entry which is preliminary data.</text>
</comment>
<evidence type="ECO:0000313" key="3">
    <source>
        <dbReference type="EMBL" id="KAJ4953652.1"/>
    </source>
</evidence>
<dbReference type="Gene3D" id="1.10.1520.10">
    <property type="entry name" value="Ribonuclease III domain"/>
    <property type="match status" value="1"/>
</dbReference>
<dbReference type="PANTHER" id="PTHR14950:SF49">
    <property type="entry name" value="RIBONUCLEASE 3-LIKE PROTEIN 2-RELATED"/>
    <property type="match status" value="1"/>
</dbReference>
<dbReference type="SUPFAM" id="SSF69065">
    <property type="entry name" value="RNase III domain-like"/>
    <property type="match status" value="1"/>
</dbReference>
<dbReference type="OrthoDB" id="416741at2759"/>
<evidence type="ECO:0000259" key="2">
    <source>
        <dbReference type="PROSITE" id="PS50142"/>
    </source>
</evidence>
<reference evidence="3" key="1">
    <citation type="journal article" date="2023" name="Plant J.">
        <title>The genome of the king protea, Protea cynaroides.</title>
        <authorList>
            <person name="Chang J."/>
            <person name="Duong T.A."/>
            <person name="Schoeman C."/>
            <person name="Ma X."/>
            <person name="Roodt D."/>
            <person name="Barker N."/>
            <person name="Li Z."/>
            <person name="Van de Peer Y."/>
            <person name="Mizrachi E."/>
        </authorList>
    </citation>
    <scope>NUCLEOTIDE SEQUENCE</scope>
    <source>
        <tissue evidence="3">Young leaves</tissue>
    </source>
</reference>
<dbReference type="AlphaFoldDB" id="A0A9Q0GXB7"/>
<protein>
    <recommendedName>
        <fullName evidence="2">RNase III domain-containing protein</fullName>
    </recommendedName>
</protein>
<dbReference type="Pfam" id="PF00636">
    <property type="entry name" value="Ribonuclease_3"/>
    <property type="match status" value="1"/>
</dbReference>
<dbReference type="InterPro" id="IPR036389">
    <property type="entry name" value="RNase_III_sf"/>
</dbReference>
<accession>A0A9Q0GXB7</accession>
<dbReference type="GO" id="GO:0004525">
    <property type="term" value="F:ribonuclease III activity"/>
    <property type="evidence" value="ECO:0007669"/>
    <property type="project" value="InterPro"/>
</dbReference>
<dbReference type="GO" id="GO:0003723">
    <property type="term" value="F:RNA binding"/>
    <property type="evidence" value="ECO:0007669"/>
    <property type="project" value="TreeGrafter"/>
</dbReference>
<sequence>MAMEAVDTNMKSAAEAVKSLEFFGDAALGLAFTECIFRNYPELDLGQLSLVHAANVCTENFARVAVRHQLINAPFLQDKVFKLLVEPIITPEKLRRSHSR</sequence>
<dbReference type="PANTHER" id="PTHR14950">
    <property type="entry name" value="DICER-RELATED"/>
    <property type="match status" value="1"/>
</dbReference>
<keyword evidence="4" id="KW-1185">Reference proteome</keyword>